<dbReference type="GO" id="GO:0098552">
    <property type="term" value="C:side of membrane"/>
    <property type="evidence" value="ECO:0007669"/>
    <property type="project" value="UniProtKB-KW"/>
</dbReference>
<keyword evidence="2" id="KW-1003">Cell membrane</keyword>
<evidence type="ECO:0000256" key="5">
    <source>
        <dbReference type="ARBA" id="ARBA00023180"/>
    </source>
</evidence>
<evidence type="ECO:0000256" key="1">
    <source>
        <dbReference type="ARBA" id="ARBA00004609"/>
    </source>
</evidence>
<name>A0A427YFS5_9TREE</name>
<dbReference type="GO" id="GO:0016810">
    <property type="term" value="F:hydrolase activity, acting on carbon-nitrogen (but not peptide) bonds"/>
    <property type="evidence" value="ECO:0007669"/>
    <property type="project" value="InterPro"/>
</dbReference>
<evidence type="ECO:0000256" key="4">
    <source>
        <dbReference type="ARBA" id="ARBA00023136"/>
    </source>
</evidence>
<dbReference type="InterPro" id="IPR002509">
    <property type="entry name" value="NODB_dom"/>
</dbReference>
<protein>
    <recommendedName>
        <fullName evidence="8">NodB homology domain-containing protein</fullName>
    </recommendedName>
</protein>
<evidence type="ECO:0000313" key="10">
    <source>
        <dbReference type="Proteomes" id="UP000279259"/>
    </source>
</evidence>
<organism evidence="9 10">
    <name type="scientific">Saitozyma podzolica</name>
    <dbReference type="NCBI Taxonomy" id="1890683"/>
    <lineage>
        <taxon>Eukaryota</taxon>
        <taxon>Fungi</taxon>
        <taxon>Dikarya</taxon>
        <taxon>Basidiomycota</taxon>
        <taxon>Agaricomycotina</taxon>
        <taxon>Tremellomycetes</taxon>
        <taxon>Tremellales</taxon>
        <taxon>Trimorphomycetaceae</taxon>
        <taxon>Saitozyma</taxon>
    </lineage>
</organism>
<dbReference type="Gene3D" id="3.20.20.370">
    <property type="entry name" value="Glycoside hydrolase/deacetylase"/>
    <property type="match status" value="1"/>
</dbReference>
<dbReference type="EMBL" id="RSCD01000011">
    <property type="protein sequence ID" value="RSH90025.1"/>
    <property type="molecule type" value="Genomic_DNA"/>
</dbReference>
<dbReference type="Proteomes" id="UP000279259">
    <property type="component" value="Unassembled WGS sequence"/>
</dbReference>
<keyword evidence="10" id="KW-1185">Reference proteome</keyword>
<evidence type="ECO:0000313" key="9">
    <source>
        <dbReference type="EMBL" id="RSH90025.1"/>
    </source>
</evidence>
<evidence type="ECO:0000259" key="8">
    <source>
        <dbReference type="Pfam" id="PF01522"/>
    </source>
</evidence>
<keyword evidence="5" id="KW-0325">Glycoprotein</keyword>
<keyword evidence="7" id="KW-0961">Cell wall biogenesis/degradation</keyword>
<dbReference type="GO" id="GO:0005975">
    <property type="term" value="P:carbohydrate metabolic process"/>
    <property type="evidence" value="ECO:0007669"/>
    <property type="project" value="InterPro"/>
</dbReference>
<evidence type="ECO:0000256" key="6">
    <source>
        <dbReference type="ARBA" id="ARBA00023288"/>
    </source>
</evidence>
<reference evidence="9 10" key="1">
    <citation type="submission" date="2018-11" db="EMBL/GenBank/DDBJ databases">
        <title>Genome sequence of Saitozyma podzolica DSM 27192.</title>
        <authorList>
            <person name="Aliyu H."/>
            <person name="Gorte O."/>
            <person name="Ochsenreither K."/>
        </authorList>
    </citation>
    <scope>NUCLEOTIDE SEQUENCE [LARGE SCALE GENOMIC DNA]</scope>
    <source>
        <strain evidence="9 10">DSM 27192</strain>
    </source>
</reference>
<keyword evidence="4" id="KW-0472">Membrane</keyword>
<dbReference type="Pfam" id="PF01522">
    <property type="entry name" value="Polysacc_deac_1"/>
    <property type="match status" value="1"/>
</dbReference>
<evidence type="ECO:0000256" key="3">
    <source>
        <dbReference type="ARBA" id="ARBA00022622"/>
    </source>
</evidence>
<evidence type="ECO:0000256" key="2">
    <source>
        <dbReference type="ARBA" id="ARBA00022475"/>
    </source>
</evidence>
<dbReference type="InterPro" id="IPR011330">
    <property type="entry name" value="Glyco_hydro/deAcase_b/a-brl"/>
</dbReference>
<proteinExistence type="predicted"/>
<evidence type="ECO:0000256" key="7">
    <source>
        <dbReference type="ARBA" id="ARBA00023316"/>
    </source>
</evidence>
<comment type="subcellular location">
    <subcellularLocation>
        <location evidence="1">Cell membrane</location>
        <topology evidence="1">Lipid-anchor</topology>
        <topology evidence="1">GPI-anchor</topology>
    </subcellularLocation>
</comment>
<dbReference type="PANTHER" id="PTHR43123:SF1">
    <property type="entry name" value="POLYSACCHARIDE DEACETYLASE-RELATED"/>
    <property type="match status" value="1"/>
</dbReference>
<dbReference type="AlphaFoldDB" id="A0A427YFS5"/>
<comment type="caution">
    <text evidence="9">The sequence shown here is derived from an EMBL/GenBank/DDBJ whole genome shotgun (WGS) entry which is preliminary data.</text>
</comment>
<keyword evidence="3" id="KW-0336">GPI-anchor</keyword>
<dbReference type="PANTHER" id="PTHR43123">
    <property type="entry name" value="POLYSACCHARIDE DEACETYLASE-RELATED"/>
    <property type="match status" value="1"/>
</dbReference>
<accession>A0A427YFS5</accession>
<dbReference type="GO" id="GO:0005886">
    <property type="term" value="C:plasma membrane"/>
    <property type="evidence" value="ECO:0007669"/>
    <property type="project" value="UniProtKB-SubCell"/>
</dbReference>
<dbReference type="OrthoDB" id="9970124at2759"/>
<gene>
    <name evidence="9" type="ORF">EHS25_001358</name>
</gene>
<dbReference type="SUPFAM" id="SSF88713">
    <property type="entry name" value="Glycoside hydrolase/deacetylase"/>
    <property type="match status" value="1"/>
</dbReference>
<sequence length="342" mass="39062">MAFSGGETYLYTPDRDYVGYGLEQPRDCWPNGAKIAVSFVLNYEEGGESTLWNGDEKSIGGLHETFSDRDVQVGRRDFLVESQYEYGIRQGVPRLMKLFDKYGYKFTLWMVARSAEVTGFYPRLLAEKGHEIADHGNRWTVPGETYEEAKWHHHQAIDRLQKATGRTDVPTSWFIANSTLDTKLVRAEVHKERGVPLLYSSDAYAADTPYYIQDPLVVKGEEDHGMLCVPYSLTNNDVVFLALGARGVGKANDFFELLKADFDYLYAEGERGTPKMMTIAMHSRVLGKPGRIMAIKRFMEYISKKPDVWVATRQEIAAQWREKFPYEKEGFTAALHADVKKY</sequence>
<feature type="domain" description="NodB homology" evidence="8">
    <location>
        <begin position="84"/>
        <end position="168"/>
    </location>
</feature>
<dbReference type="STRING" id="1890683.A0A427YFS5"/>
<dbReference type="GO" id="GO:0071555">
    <property type="term" value="P:cell wall organization"/>
    <property type="evidence" value="ECO:0007669"/>
    <property type="project" value="UniProtKB-KW"/>
</dbReference>
<keyword evidence="6" id="KW-0449">Lipoprotein</keyword>